<reference evidence="1" key="2">
    <citation type="submission" date="2020-03" db="EMBL/GenBank/DDBJ databases">
        <title>The second near-complete assembly of the hexaploid bread wheat (Triticum aestivum) genome.</title>
        <authorList>
            <person name="Zimin A.V."/>
            <person name="Puiu D."/>
            <person name="Shumante A."/>
            <person name="Alonge M."/>
            <person name="Salzberg S.L."/>
        </authorList>
    </citation>
    <scope>NUCLEOTIDE SEQUENCE</scope>
    <source>
        <tissue evidence="1">Leaf</tissue>
    </source>
</reference>
<evidence type="ECO:0000313" key="1">
    <source>
        <dbReference type="EMBL" id="KAF7030091.1"/>
    </source>
</evidence>
<accession>A0A9R1FKM8</accession>
<reference evidence="1" key="1">
    <citation type="journal article" date="2017" name="Gigascience">
        <title>The first near-complete assembly of the hexaploid bread wheat genome, Triticum aestivum.</title>
        <authorList>
            <person name="Zimin A.V."/>
            <person name="Puiu D."/>
            <person name="Hall R."/>
            <person name="Kingan S."/>
            <person name="Clavijo B.J."/>
            <person name="Salzberg S.L."/>
        </authorList>
    </citation>
    <scope>NUCLEOTIDE SEQUENCE</scope>
    <source>
        <tissue evidence="1">Leaf</tissue>
    </source>
</reference>
<dbReference type="EMBL" id="CM022218">
    <property type="protein sequence ID" value="KAF7030091.1"/>
    <property type="molecule type" value="Genomic_DNA"/>
</dbReference>
<gene>
    <name evidence="1" type="ORF">CFC21_041700</name>
</gene>
<protein>
    <submittedName>
        <fullName evidence="1">Uncharacterized protein</fullName>
    </submittedName>
</protein>
<feature type="non-terminal residue" evidence="1">
    <location>
        <position position="1"/>
    </location>
</feature>
<organism evidence="1">
    <name type="scientific">Triticum aestivum</name>
    <name type="common">Wheat</name>
    <dbReference type="NCBI Taxonomy" id="4565"/>
    <lineage>
        <taxon>Eukaryota</taxon>
        <taxon>Viridiplantae</taxon>
        <taxon>Streptophyta</taxon>
        <taxon>Embryophyta</taxon>
        <taxon>Tracheophyta</taxon>
        <taxon>Spermatophyta</taxon>
        <taxon>Magnoliopsida</taxon>
        <taxon>Liliopsida</taxon>
        <taxon>Poales</taxon>
        <taxon>Poaceae</taxon>
        <taxon>BOP clade</taxon>
        <taxon>Pooideae</taxon>
        <taxon>Triticodae</taxon>
        <taxon>Triticeae</taxon>
        <taxon>Triticinae</taxon>
        <taxon>Triticum</taxon>
    </lineage>
</organism>
<proteinExistence type="predicted"/>
<dbReference type="OrthoDB" id="185373at2759"/>
<name>A0A9R1FKM8_WHEAT</name>
<sequence length="12" mass="1434">WVFKRFGCSNSC</sequence>
<comment type="caution">
    <text evidence="1">The sequence shown here is derived from an EMBL/GenBank/DDBJ whole genome shotgun (WGS) entry which is preliminary data.</text>
</comment>
<dbReference type="Proteomes" id="UP000815260">
    <property type="component" value="Chromosome 3B"/>
</dbReference>